<dbReference type="InterPro" id="IPR008969">
    <property type="entry name" value="CarboxyPept-like_regulatory"/>
</dbReference>
<evidence type="ECO:0000256" key="1">
    <source>
        <dbReference type="ARBA" id="ARBA00004571"/>
    </source>
</evidence>
<dbReference type="Gene3D" id="2.40.170.20">
    <property type="entry name" value="TonB-dependent receptor, beta-barrel domain"/>
    <property type="match status" value="1"/>
</dbReference>
<sequence>MKNICLKGWTNPIPFKMTLKMKLTTILLIVSLFKIQANTYSQNTKISLDHDQISISDVFKEIELKSEFRFLYKSKEVDLKRTVSIHVNKKKIYDILNKLFKETDTNYEVLDNRQIVLTKKLPLIIKGPKGVSIGNTIQQFTVIGNIVDSHGTPLPGANVIEKGTLNGVTADFDGNFSIELLGGNAILVVSYLGYATKEIAVNSQNNLSIVLQESTSTLDEVVIVGYGSVKKSDLTGSVSQVKSETLESVPVYNMEQALKVGASGVRVSQNSGTPGSRIEVRIRGGNSLIGDNQPLYVVDGFPVTGGIDFLNPADIESVDILKDASATAIYGSRGANGVVIITSKRGKKDQESKIEVNSFFGMQQAINKYDLLDAKEYAIVANEWLKNEGLNPYFNVSDVQNPGTDWWDAIFRTSPVQNHTVTFSGSSEKGRYSISGNYYDQEGIIESSGVTRGSVRVNLDQELKSWLKMGINIQLSRNEINSVNVDNGYRGTSILSGAASAPPTLPIYDEVGLPTQIEQVYNFGSADMRNPLLYSYNKDQDFSNSILANSTFDIQLAPNLSFRTLLGLQYRNSRSETFTPIVYENDRGSATEGNSYFNSFLTENVLTYSKTFNEKHSLNVIGGATYQTNMNRYSGISVSGFANNITENFNLAAAETIGNPWSGYSDWTLASFLSRANYSFDGKYMVTASIRADGSSRFGAKNKWGYFPSAALAWRVSDEDFLKNSTTISNLKLRASYGITGNTALNPYQSLDRLNSVRYIYEDQTDVIGFYPAGISNSELKWETTGQLDVGFDLNLYKNRLRFVFDYYKKNTKDLLASVPLPPSVGFGSILRNLGEIQNSGIEFSIDADILRNDFKWNASAQISANKNEVIELAGDSDIYGSAQGAVWPSANIARVGEPLGVFYGLLEDGLDENGFIKYQDVSGPDGVPDGLINTLDRVILGSYHPDFIYGLTSNFSFKGVELNVVLEGVQGNELFNATNGTHLNSFQRGNNQFSDIIGNYWTEENPDPNAKYPKISSATQITVSDRFIEDASYLRVKSMRLAYNFPVSKIGLSGFDMVQLYISGTNLFTFTNYSGLDPEANTRGTDSSNVSDRLRFGHDQSSYPSAKIYAMGLKFRF</sequence>
<comment type="similarity">
    <text evidence="7">Belongs to the TonB-dependent receptor family.</text>
</comment>
<dbReference type="InterPro" id="IPR012910">
    <property type="entry name" value="Plug_dom"/>
</dbReference>
<comment type="caution">
    <text evidence="10">The sequence shown here is derived from an EMBL/GenBank/DDBJ whole genome shotgun (WGS) entry which is preliminary data.</text>
</comment>
<dbReference type="Gene3D" id="2.60.40.1120">
    <property type="entry name" value="Carboxypeptidase-like, regulatory domain"/>
    <property type="match status" value="1"/>
</dbReference>
<organism evidence="10 11">
    <name type="scientific">Maribacter aquimaris</name>
    <dbReference type="NCBI Taxonomy" id="2737171"/>
    <lineage>
        <taxon>Bacteria</taxon>
        <taxon>Pseudomonadati</taxon>
        <taxon>Bacteroidota</taxon>
        <taxon>Flavobacteriia</taxon>
        <taxon>Flavobacteriales</taxon>
        <taxon>Flavobacteriaceae</taxon>
        <taxon>Maribacter</taxon>
    </lineage>
</organism>
<dbReference type="InterPro" id="IPR036942">
    <property type="entry name" value="Beta-barrel_TonB_sf"/>
</dbReference>
<keyword evidence="6 7" id="KW-0998">Cell outer membrane</keyword>
<evidence type="ECO:0000259" key="8">
    <source>
        <dbReference type="Pfam" id="PF07660"/>
    </source>
</evidence>
<dbReference type="SUPFAM" id="SSF49464">
    <property type="entry name" value="Carboxypeptidase regulatory domain-like"/>
    <property type="match status" value="1"/>
</dbReference>
<evidence type="ECO:0000256" key="2">
    <source>
        <dbReference type="ARBA" id="ARBA00022448"/>
    </source>
</evidence>
<dbReference type="InterPro" id="IPR023997">
    <property type="entry name" value="TonB-dep_OMP_SusC/RagA_CS"/>
</dbReference>
<dbReference type="NCBIfam" id="TIGR04057">
    <property type="entry name" value="SusC_RagA_signa"/>
    <property type="match status" value="1"/>
</dbReference>
<dbReference type="InterPro" id="IPR037066">
    <property type="entry name" value="Plug_dom_sf"/>
</dbReference>
<gene>
    <name evidence="10" type="ORF">HPE56_19730</name>
</gene>
<evidence type="ECO:0000313" key="11">
    <source>
        <dbReference type="Proteomes" id="UP001166021"/>
    </source>
</evidence>
<dbReference type="SUPFAM" id="SSF56935">
    <property type="entry name" value="Porins"/>
    <property type="match status" value="1"/>
</dbReference>
<dbReference type="PROSITE" id="PS52016">
    <property type="entry name" value="TONB_DEPENDENT_REC_3"/>
    <property type="match status" value="1"/>
</dbReference>
<comment type="subcellular location">
    <subcellularLocation>
        <location evidence="1 7">Cell outer membrane</location>
        <topology evidence="1 7">Multi-pass membrane protein</topology>
    </subcellularLocation>
</comment>
<evidence type="ECO:0000256" key="4">
    <source>
        <dbReference type="ARBA" id="ARBA00022692"/>
    </source>
</evidence>
<protein>
    <submittedName>
        <fullName evidence="10">TonB-dependent receptor</fullName>
    </submittedName>
</protein>
<evidence type="ECO:0000259" key="9">
    <source>
        <dbReference type="Pfam" id="PF07715"/>
    </source>
</evidence>
<evidence type="ECO:0000256" key="3">
    <source>
        <dbReference type="ARBA" id="ARBA00022452"/>
    </source>
</evidence>
<feature type="domain" description="TonB-dependent receptor plug" evidence="9">
    <location>
        <begin position="231"/>
        <end position="338"/>
    </location>
</feature>
<evidence type="ECO:0000256" key="6">
    <source>
        <dbReference type="ARBA" id="ARBA00023237"/>
    </source>
</evidence>
<dbReference type="EMBL" id="JABTCF010000018">
    <property type="protein sequence ID" value="MBD0780036.1"/>
    <property type="molecule type" value="Genomic_DNA"/>
</dbReference>
<dbReference type="Pfam" id="PF07715">
    <property type="entry name" value="Plug"/>
    <property type="match status" value="1"/>
</dbReference>
<keyword evidence="4 7" id="KW-0812">Transmembrane</keyword>
<reference evidence="10" key="1">
    <citation type="submission" date="2020-05" db="EMBL/GenBank/DDBJ databases">
        <title>The draft genome sequence of Maribacter sp. ANRC-HE7.</title>
        <authorList>
            <person name="Mu L."/>
        </authorList>
    </citation>
    <scope>NUCLEOTIDE SEQUENCE</scope>
    <source>
        <strain evidence="10">ANRC-HE7</strain>
    </source>
</reference>
<dbReference type="Pfam" id="PF07660">
    <property type="entry name" value="STN"/>
    <property type="match status" value="1"/>
</dbReference>
<dbReference type="InterPro" id="IPR011662">
    <property type="entry name" value="Secretin/TonB_short_N"/>
</dbReference>
<dbReference type="RefSeq" id="WP_188245465.1">
    <property type="nucleotide sequence ID" value="NZ_JABTCF010000018.1"/>
</dbReference>
<proteinExistence type="inferred from homology"/>
<evidence type="ECO:0000256" key="7">
    <source>
        <dbReference type="PROSITE-ProRule" id="PRU01360"/>
    </source>
</evidence>
<dbReference type="Gene3D" id="2.170.130.10">
    <property type="entry name" value="TonB-dependent receptor, plug domain"/>
    <property type="match status" value="1"/>
</dbReference>
<dbReference type="Pfam" id="PF13715">
    <property type="entry name" value="CarbopepD_reg_2"/>
    <property type="match status" value="1"/>
</dbReference>
<dbReference type="InterPro" id="IPR039426">
    <property type="entry name" value="TonB-dep_rcpt-like"/>
</dbReference>
<dbReference type="InterPro" id="IPR023996">
    <property type="entry name" value="TonB-dep_OMP_SusC/RagA"/>
</dbReference>
<feature type="domain" description="Secretin/TonB short N-terminal" evidence="8">
    <location>
        <begin position="69"/>
        <end position="120"/>
    </location>
</feature>
<keyword evidence="3 7" id="KW-1134">Transmembrane beta strand</keyword>
<evidence type="ECO:0000256" key="5">
    <source>
        <dbReference type="ARBA" id="ARBA00023136"/>
    </source>
</evidence>
<dbReference type="NCBIfam" id="TIGR04056">
    <property type="entry name" value="OMP_RagA_SusC"/>
    <property type="match status" value="1"/>
</dbReference>
<name>A0ABR7V9W3_9FLAO</name>
<keyword evidence="5 7" id="KW-0472">Membrane</keyword>
<keyword evidence="11" id="KW-1185">Reference proteome</keyword>
<keyword evidence="2 7" id="KW-0813">Transport</keyword>
<dbReference type="Proteomes" id="UP001166021">
    <property type="component" value="Unassembled WGS sequence"/>
</dbReference>
<keyword evidence="10" id="KW-0675">Receptor</keyword>
<accession>A0ABR7V9W3</accession>
<evidence type="ECO:0000313" key="10">
    <source>
        <dbReference type="EMBL" id="MBD0780036.1"/>
    </source>
</evidence>